<proteinExistence type="predicted"/>
<sequence length="115" mass="12488">MKLKTLLFTGLIATMVATPVFAYQGHGIYTNEYNTKQGMCGNYGPEHSVKLGITHNRSANQTYALASCGCYGHGVGTKVILSGNEQERHSKNYVQTTSLCAPGTLTASEIHRVDY</sequence>
<feature type="chain" id="PRO_5046425266" evidence="1">
    <location>
        <begin position="23"/>
        <end position="115"/>
    </location>
</feature>
<evidence type="ECO:0000313" key="2">
    <source>
        <dbReference type="EMBL" id="MBP2032886.1"/>
    </source>
</evidence>
<keyword evidence="3" id="KW-1185">Reference proteome</keyword>
<reference evidence="2 3" key="1">
    <citation type="submission" date="2021-03" db="EMBL/GenBank/DDBJ databases">
        <title>Genomic Encyclopedia of Type Strains, Phase IV (KMG-IV): sequencing the most valuable type-strain genomes for metagenomic binning, comparative biology and taxonomic classification.</title>
        <authorList>
            <person name="Goeker M."/>
        </authorList>
    </citation>
    <scope>NUCLEOTIDE SEQUENCE [LARGE SCALE GENOMIC DNA]</scope>
    <source>
        <strain evidence="2 3">DSM 28783</strain>
    </source>
</reference>
<comment type="caution">
    <text evidence="2">The sequence shown here is derived from an EMBL/GenBank/DDBJ whole genome shotgun (WGS) entry which is preliminary data.</text>
</comment>
<name>A0ABS4KU33_9CLOT</name>
<dbReference type="EMBL" id="JAGGLM010000008">
    <property type="protein sequence ID" value="MBP2032886.1"/>
    <property type="molecule type" value="Genomic_DNA"/>
</dbReference>
<protein>
    <submittedName>
        <fullName evidence="2">Uncharacterized protein</fullName>
    </submittedName>
</protein>
<dbReference type="RefSeq" id="WP_209702045.1">
    <property type="nucleotide sequence ID" value="NZ_JAGGLM010000008.1"/>
</dbReference>
<gene>
    <name evidence="2" type="ORF">J2Z42_001565</name>
</gene>
<dbReference type="Proteomes" id="UP001519307">
    <property type="component" value="Unassembled WGS sequence"/>
</dbReference>
<evidence type="ECO:0000256" key="1">
    <source>
        <dbReference type="SAM" id="SignalP"/>
    </source>
</evidence>
<evidence type="ECO:0000313" key="3">
    <source>
        <dbReference type="Proteomes" id="UP001519307"/>
    </source>
</evidence>
<feature type="signal peptide" evidence="1">
    <location>
        <begin position="1"/>
        <end position="22"/>
    </location>
</feature>
<organism evidence="2 3">
    <name type="scientific">Clostridium algifaecis</name>
    <dbReference type="NCBI Taxonomy" id="1472040"/>
    <lineage>
        <taxon>Bacteria</taxon>
        <taxon>Bacillati</taxon>
        <taxon>Bacillota</taxon>
        <taxon>Clostridia</taxon>
        <taxon>Eubacteriales</taxon>
        <taxon>Clostridiaceae</taxon>
        <taxon>Clostridium</taxon>
    </lineage>
</organism>
<keyword evidence="1" id="KW-0732">Signal</keyword>
<accession>A0ABS4KU33</accession>